<dbReference type="AlphaFoldDB" id="A0A562PCJ1"/>
<dbReference type="Pfam" id="PF03692">
    <property type="entry name" value="CxxCxxCC"/>
    <property type="match status" value="1"/>
</dbReference>
<organism evidence="2 3">
    <name type="scientific">Pseudoduganella flava</name>
    <dbReference type="NCBI Taxonomy" id="871742"/>
    <lineage>
        <taxon>Bacteria</taxon>
        <taxon>Pseudomonadati</taxon>
        <taxon>Pseudomonadota</taxon>
        <taxon>Betaproteobacteria</taxon>
        <taxon>Burkholderiales</taxon>
        <taxon>Oxalobacteraceae</taxon>
        <taxon>Telluria group</taxon>
        <taxon>Pseudoduganella</taxon>
    </lineage>
</organism>
<name>A0A562PCJ1_9BURK</name>
<dbReference type="EMBL" id="VLKW01000015">
    <property type="protein sequence ID" value="TWI42202.1"/>
    <property type="molecule type" value="Genomic_DNA"/>
</dbReference>
<keyword evidence="4" id="KW-1185">Reference proteome</keyword>
<reference evidence="2 3" key="1">
    <citation type="journal article" date="2015" name="Stand. Genomic Sci.">
        <title>Genomic Encyclopedia of Bacterial and Archaeal Type Strains, Phase III: the genomes of soil and plant-associated and newly described type strains.</title>
        <authorList>
            <person name="Whitman W.B."/>
            <person name="Woyke T."/>
            <person name="Klenk H.P."/>
            <person name="Zhou Y."/>
            <person name="Lilburn T.G."/>
            <person name="Beck B.J."/>
            <person name="De Vos P."/>
            <person name="Vandamme P."/>
            <person name="Eisen J.A."/>
            <person name="Garrity G."/>
            <person name="Hugenholtz P."/>
            <person name="Kyrpides N.C."/>
        </authorList>
    </citation>
    <scope>NUCLEOTIDE SEQUENCE [LARGE SCALE GENOMIC DNA]</scope>
    <source>
        <strain evidence="2 3">CGMCC 1.10685</strain>
    </source>
</reference>
<gene>
    <name evidence="1" type="ORF">GO485_13950</name>
    <name evidence="2" type="ORF">IP92_05594</name>
</gene>
<evidence type="ECO:0000313" key="1">
    <source>
        <dbReference type="EMBL" id="QGZ40052.1"/>
    </source>
</evidence>
<proteinExistence type="predicted"/>
<dbReference type="OrthoDB" id="196483at2"/>
<reference evidence="1 4" key="3">
    <citation type="submission" date="2019-12" db="EMBL/GenBank/DDBJ databases">
        <title>Draft Genome Sequences of Six Type Strains of the Genus Massilia.</title>
        <authorList>
            <person name="Miess H."/>
            <person name="Frediansyah A."/>
            <person name="Goeker M."/>
            <person name="Gross H."/>
        </authorList>
    </citation>
    <scope>NUCLEOTIDE SEQUENCE [LARGE SCALE GENOMIC DNA]</scope>
    <source>
        <strain evidence="1 4">DSM 26639</strain>
    </source>
</reference>
<reference evidence="2" key="2">
    <citation type="submission" date="2019-07" db="EMBL/GenBank/DDBJ databases">
        <authorList>
            <person name="Whitman W."/>
            <person name="Huntemann M."/>
            <person name="Clum A."/>
            <person name="Pillay M."/>
            <person name="Palaniappan K."/>
            <person name="Varghese N."/>
            <person name="Mikhailova N."/>
            <person name="Stamatis D."/>
            <person name="Reddy T."/>
            <person name="Daum C."/>
            <person name="Shapiro N."/>
            <person name="Ivanova N."/>
            <person name="Kyrpides N."/>
            <person name="Woyke T."/>
        </authorList>
    </citation>
    <scope>NUCLEOTIDE SEQUENCE</scope>
    <source>
        <strain evidence="2">CGMCC 1.10685</strain>
    </source>
</reference>
<dbReference type="Proteomes" id="UP000315112">
    <property type="component" value="Unassembled WGS sequence"/>
</dbReference>
<sequence length="112" mass="12075">MPDSTSSVCQTCGACCAHYRVSFYWGESDAHPGGTVPHRLTIPITPHMIAMRGTEARPSRCAALDGAVGRHVACTIYPQRSTTCREFSAYTPECDKARIVYGLAPLLEEAAA</sequence>
<evidence type="ECO:0000313" key="3">
    <source>
        <dbReference type="Proteomes" id="UP000315112"/>
    </source>
</evidence>
<dbReference type="EMBL" id="CP046904">
    <property type="protein sequence ID" value="QGZ40052.1"/>
    <property type="molecule type" value="Genomic_DNA"/>
</dbReference>
<evidence type="ECO:0000313" key="2">
    <source>
        <dbReference type="EMBL" id="TWI42202.1"/>
    </source>
</evidence>
<dbReference type="Proteomes" id="UP000437862">
    <property type="component" value="Chromosome"/>
</dbReference>
<protein>
    <submittedName>
        <fullName evidence="1">YkgJ family cysteine cluster protein</fullName>
    </submittedName>
</protein>
<dbReference type="RefSeq" id="WP_145881574.1">
    <property type="nucleotide sequence ID" value="NZ_VLKW01000015.1"/>
</dbReference>
<dbReference type="InterPro" id="IPR005358">
    <property type="entry name" value="Puta_zinc/iron-chelating_dom"/>
</dbReference>
<accession>A0A562PCJ1</accession>
<evidence type="ECO:0000313" key="4">
    <source>
        <dbReference type="Proteomes" id="UP000437862"/>
    </source>
</evidence>